<name>A0AAV9M8P0_9SOLN</name>
<dbReference type="Proteomes" id="UP001311915">
    <property type="component" value="Unassembled WGS sequence"/>
</dbReference>
<evidence type="ECO:0000313" key="1">
    <source>
        <dbReference type="EMBL" id="KAK4734257.1"/>
    </source>
</evidence>
<gene>
    <name evidence="1" type="ORF">R3W88_008518</name>
</gene>
<reference evidence="1 2" key="1">
    <citation type="submission" date="2023-10" db="EMBL/GenBank/DDBJ databases">
        <title>Genome-Wide Identification Analysis in wild type Solanum Pinnatisectum Reveals Some Genes Defensing Phytophthora Infestans.</title>
        <authorList>
            <person name="Sun C."/>
        </authorList>
    </citation>
    <scope>NUCLEOTIDE SEQUENCE [LARGE SCALE GENOMIC DNA]</scope>
    <source>
        <strain evidence="1">LQN</strain>
        <tissue evidence="1">Leaf</tissue>
    </source>
</reference>
<dbReference type="EMBL" id="JAWPEI010000002">
    <property type="protein sequence ID" value="KAK4734257.1"/>
    <property type="molecule type" value="Genomic_DNA"/>
</dbReference>
<protein>
    <submittedName>
        <fullName evidence="1">Uncharacterized protein</fullName>
    </submittedName>
</protein>
<evidence type="ECO:0000313" key="2">
    <source>
        <dbReference type="Proteomes" id="UP001311915"/>
    </source>
</evidence>
<dbReference type="AlphaFoldDB" id="A0AAV9M8P0"/>
<sequence>MTTSETLASTIGRIVEANKISFHDDKLSAEGAGHNKALHIVVKYGDKIVTRVLIDGGSGCNICPFTTLRDLGVNMGEIRESRVKVRAFDGEQRSVIGEIYLTL</sequence>
<organism evidence="1 2">
    <name type="scientific">Solanum pinnatisectum</name>
    <name type="common">tansyleaf nightshade</name>
    <dbReference type="NCBI Taxonomy" id="50273"/>
    <lineage>
        <taxon>Eukaryota</taxon>
        <taxon>Viridiplantae</taxon>
        <taxon>Streptophyta</taxon>
        <taxon>Embryophyta</taxon>
        <taxon>Tracheophyta</taxon>
        <taxon>Spermatophyta</taxon>
        <taxon>Magnoliopsida</taxon>
        <taxon>eudicotyledons</taxon>
        <taxon>Gunneridae</taxon>
        <taxon>Pentapetalae</taxon>
        <taxon>asterids</taxon>
        <taxon>lamiids</taxon>
        <taxon>Solanales</taxon>
        <taxon>Solanaceae</taxon>
        <taxon>Solanoideae</taxon>
        <taxon>Solaneae</taxon>
        <taxon>Solanum</taxon>
    </lineage>
</organism>
<accession>A0AAV9M8P0</accession>
<dbReference type="PANTHER" id="PTHR33240:SF14">
    <property type="entry name" value="GAG_POL POLYPROTEIN"/>
    <property type="match status" value="1"/>
</dbReference>
<keyword evidence="2" id="KW-1185">Reference proteome</keyword>
<dbReference type="PANTHER" id="PTHR33240">
    <property type="entry name" value="OS08G0508500 PROTEIN"/>
    <property type="match status" value="1"/>
</dbReference>
<proteinExistence type="predicted"/>
<comment type="caution">
    <text evidence="1">The sequence shown here is derived from an EMBL/GenBank/DDBJ whole genome shotgun (WGS) entry which is preliminary data.</text>
</comment>